<dbReference type="SUPFAM" id="SSF51338">
    <property type="entry name" value="Composite domain of metallo-dependent hydrolases"/>
    <property type="match status" value="1"/>
</dbReference>
<dbReference type="PANTHER" id="PTHR22642:SF2">
    <property type="entry name" value="PROTEIN LONG AFTER FAR-RED 3"/>
    <property type="match status" value="1"/>
</dbReference>
<sequence length="553" mass="58988">MPAQAQLGGGSIEAPSADMILINGEIRMDDAWVEAMALRDGVILKMGDEATVRVAAAPGARVIDLAGRTVLPGLHDMHVHPLSGGMASMQCEVHPDSTIDQALESVSGCVAEKSPGEWITGRAYEPAALGVTPTKEMLDRVAPENPVLLTDVSIHSSWANSLALEMAGIDRDTPDPEGGIIERDANGDPTGVLRESASQLVARLVPPATREQSAQALGAALDYILGFGITSMEDALVSGSVAQAYADLADSRHMLPYVRGCMIGGDQELIAMRQVYARDRFSPSCVKLITDGVPTDSHTAAMLESYADTHAGHSERSDRGMLFVETESLEQQMIRYDAMGLTVKLHAAGDAAVRQSLDAIAAAREANGLTGILHDVSHNSFVAPEDLVRAAKIDAVLEFSPYIWFDSPIVDGITKAVGPERVERFTPVREALDAGVFAVAGSDWNVVPSVNPWLALETLVTRRPPGVTDGPQVGGREAITIEEAFDMFTINAARHMYRSDKVGTLEPGKIADLIIIDRNIFEVPIETVHSTKVLATMLAGEFVMGDPNLNGGE</sequence>
<dbReference type="InterPro" id="IPR033932">
    <property type="entry name" value="YtcJ-like"/>
</dbReference>
<dbReference type="Pfam" id="PF07969">
    <property type="entry name" value="Amidohydro_3"/>
    <property type="match status" value="1"/>
</dbReference>
<accession>A0ABV0CVP4</accession>
<evidence type="ECO:0000313" key="2">
    <source>
        <dbReference type="EMBL" id="MEN7536732.1"/>
    </source>
</evidence>
<feature type="domain" description="Amidohydrolase 3" evidence="1">
    <location>
        <begin position="61"/>
        <end position="543"/>
    </location>
</feature>
<dbReference type="Gene3D" id="2.30.40.10">
    <property type="entry name" value="Urease, subunit C, domain 1"/>
    <property type="match status" value="1"/>
</dbReference>
<dbReference type="Gene3D" id="3.10.310.70">
    <property type="match status" value="1"/>
</dbReference>
<evidence type="ECO:0000313" key="3">
    <source>
        <dbReference type="Proteomes" id="UP001484535"/>
    </source>
</evidence>
<dbReference type="RefSeq" id="WP_346784185.1">
    <property type="nucleotide sequence ID" value="NZ_JBDLBR010000002.1"/>
</dbReference>
<protein>
    <submittedName>
        <fullName evidence="2">Amidohydrolase family protein</fullName>
    </submittedName>
</protein>
<dbReference type="InterPro" id="IPR032466">
    <property type="entry name" value="Metal_Hydrolase"/>
</dbReference>
<organism evidence="2 3">
    <name type="scientific">Aurantiacibacter flavus</name>
    <dbReference type="NCBI Taxonomy" id="3145232"/>
    <lineage>
        <taxon>Bacteria</taxon>
        <taxon>Pseudomonadati</taxon>
        <taxon>Pseudomonadota</taxon>
        <taxon>Alphaproteobacteria</taxon>
        <taxon>Sphingomonadales</taxon>
        <taxon>Erythrobacteraceae</taxon>
        <taxon>Aurantiacibacter</taxon>
    </lineage>
</organism>
<name>A0ABV0CVP4_9SPHN</name>
<reference evidence="2 3" key="1">
    <citation type="submission" date="2024-05" db="EMBL/GenBank/DDBJ databases">
        <authorList>
            <person name="Park S."/>
        </authorList>
    </citation>
    <scope>NUCLEOTIDE SEQUENCE [LARGE SCALE GENOMIC DNA]</scope>
    <source>
        <strain evidence="2 3">DGU5</strain>
    </source>
</reference>
<keyword evidence="3" id="KW-1185">Reference proteome</keyword>
<dbReference type="CDD" id="cd01300">
    <property type="entry name" value="YtcJ_like"/>
    <property type="match status" value="1"/>
</dbReference>
<dbReference type="Gene3D" id="3.20.20.140">
    <property type="entry name" value="Metal-dependent hydrolases"/>
    <property type="match status" value="1"/>
</dbReference>
<dbReference type="PANTHER" id="PTHR22642">
    <property type="entry name" value="IMIDAZOLONEPROPIONASE"/>
    <property type="match status" value="1"/>
</dbReference>
<comment type="caution">
    <text evidence="2">The sequence shown here is derived from an EMBL/GenBank/DDBJ whole genome shotgun (WGS) entry which is preliminary data.</text>
</comment>
<dbReference type="EMBL" id="JBDLBR010000002">
    <property type="protein sequence ID" value="MEN7536732.1"/>
    <property type="molecule type" value="Genomic_DNA"/>
</dbReference>
<dbReference type="Proteomes" id="UP001484535">
    <property type="component" value="Unassembled WGS sequence"/>
</dbReference>
<dbReference type="SUPFAM" id="SSF51556">
    <property type="entry name" value="Metallo-dependent hydrolases"/>
    <property type="match status" value="1"/>
</dbReference>
<evidence type="ECO:0000259" key="1">
    <source>
        <dbReference type="Pfam" id="PF07969"/>
    </source>
</evidence>
<dbReference type="InterPro" id="IPR013108">
    <property type="entry name" value="Amidohydro_3"/>
</dbReference>
<proteinExistence type="predicted"/>
<dbReference type="InterPro" id="IPR011059">
    <property type="entry name" value="Metal-dep_hydrolase_composite"/>
</dbReference>
<gene>
    <name evidence="2" type="ORF">ABDJ38_06065</name>
</gene>